<evidence type="ECO:0000313" key="3">
    <source>
        <dbReference type="Proteomes" id="UP001642484"/>
    </source>
</evidence>
<dbReference type="SMART" id="SM00952">
    <property type="entry name" value="RAP"/>
    <property type="match status" value="1"/>
</dbReference>
<dbReference type="EMBL" id="CAXAMN010004958">
    <property type="protein sequence ID" value="CAK9011701.1"/>
    <property type="molecule type" value="Genomic_DNA"/>
</dbReference>
<sequence length="973" mass="107872">MSILRRLPWRSGPGSLQQVLVRPWRPCPRRAGGLALPPSATSGRGAIGQDWQEQKDLARRLRRLDSKELYEVVHGRLDSFDFVSLLMAFQRLSKLGLRTTQEEQLARELMQRLERLLNSNVARERNRARSSKNSVLICDSEGVTLRFPWLSQAAWAAAKVLPQLPEESRSFLAQVSQASAAALRVSKPFDARDAANLLWSLATAKLVPPPRVLEAAGRLPREDFGAQDLANLIWALARLECTGPFLEELCDMCQQRIHALEPKGLAAVLSALAALARSDRGAMAPQSVASLLRAAARRLEQDLAQESWSWRPPELVQVFWAFSSLQLDEVDYQHLPLKPQLTGVDLRSAVGPGKIFSRRWGALAPRDLSLLAWSFANSNSELLASEVPLIAQVALPQLSDFDHQGISNLVWALGTVSIADRELFSRVGQLVTTGDYSARQVANICWAYATVSLLHTEFIEKAKALATRSFDAFRADEQVSLLWSFAVLGVQWDELQVPALPRLSAREAGNLCWSLAVLGHHHQEVLTGCAQMLEASFGSNLEVHMTQWHMAALAFKLETGLPLQLEGLQHFAARAAAVAQHRAVQQQGTSSKLHGEVSREVRRRCRSEVMQVGRAEQLQSRRGLVLEVDGPHHFARRLPEGDLVLQGGSQLKQRLLQRLGWQVLRVDWETWRRDPEGAVERLLRRSSGAEKQRTQERTQVLGKGSFGKAYLVKNTEATGRDAPAGGLQKTLVLDAHVVGGLQGGDDRDALPKGCDAIAKRDDHKLDESEDVFLFWRSEEGSSNLYFLDAQKQAENELCVVKQMETSAMEAKESRERKKMDHPNIIRFKEAEPLCRAASGSTFSSYLSSTGFLTAASFGRSEALKDRPIKKDGREEWLHNWSRSSASAPFATNFHVVEAPPELQWTSGGPTKGSTLTAQRVFNKGGLEELHSETQRVLRSLPSTEGLRAAGAPSGCTDRDIGRMAALNCGLRKF</sequence>
<protein>
    <recommendedName>
        <fullName evidence="1">RAP domain-containing protein</fullName>
    </recommendedName>
</protein>
<dbReference type="PANTHER" id="PTHR21228">
    <property type="entry name" value="FAST LEU-RICH DOMAIN-CONTAINING"/>
    <property type="match status" value="1"/>
</dbReference>
<feature type="domain" description="RAP" evidence="1">
    <location>
        <begin position="624"/>
        <end position="685"/>
    </location>
</feature>
<reference evidence="2 3" key="1">
    <citation type="submission" date="2024-02" db="EMBL/GenBank/DDBJ databases">
        <authorList>
            <person name="Chen Y."/>
            <person name="Shah S."/>
            <person name="Dougan E. K."/>
            <person name="Thang M."/>
            <person name="Chan C."/>
        </authorList>
    </citation>
    <scope>NUCLEOTIDE SEQUENCE [LARGE SCALE GENOMIC DNA]</scope>
</reference>
<comment type="caution">
    <text evidence="2">The sequence shown here is derived from an EMBL/GenBank/DDBJ whole genome shotgun (WGS) entry which is preliminary data.</text>
</comment>
<dbReference type="PROSITE" id="PS51286">
    <property type="entry name" value="RAP"/>
    <property type="match status" value="1"/>
</dbReference>
<dbReference type="PANTHER" id="PTHR21228:SF40">
    <property type="entry name" value="LD45607P"/>
    <property type="match status" value="1"/>
</dbReference>
<proteinExistence type="predicted"/>
<dbReference type="Pfam" id="PF08373">
    <property type="entry name" value="RAP"/>
    <property type="match status" value="1"/>
</dbReference>
<dbReference type="InterPro" id="IPR050870">
    <property type="entry name" value="FAST_kinase"/>
</dbReference>
<organism evidence="2 3">
    <name type="scientific">Durusdinium trenchii</name>
    <dbReference type="NCBI Taxonomy" id="1381693"/>
    <lineage>
        <taxon>Eukaryota</taxon>
        <taxon>Sar</taxon>
        <taxon>Alveolata</taxon>
        <taxon>Dinophyceae</taxon>
        <taxon>Suessiales</taxon>
        <taxon>Symbiodiniaceae</taxon>
        <taxon>Durusdinium</taxon>
    </lineage>
</organism>
<dbReference type="Proteomes" id="UP001642484">
    <property type="component" value="Unassembled WGS sequence"/>
</dbReference>
<gene>
    <name evidence="2" type="ORF">CCMP2556_LOCUS10565</name>
</gene>
<dbReference type="InterPro" id="IPR013584">
    <property type="entry name" value="RAP"/>
</dbReference>
<evidence type="ECO:0000313" key="2">
    <source>
        <dbReference type="EMBL" id="CAK9011701.1"/>
    </source>
</evidence>
<evidence type="ECO:0000259" key="1">
    <source>
        <dbReference type="PROSITE" id="PS51286"/>
    </source>
</evidence>
<name>A0ABP0JBH3_9DINO</name>
<keyword evidence="3" id="KW-1185">Reference proteome</keyword>
<accession>A0ABP0JBH3</accession>